<accession>A0A5S9ITF6</accession>
<dbReference type="Pfam" id="PF01694">
    <property type="entry name" value="Rhomboid"/>
    <property type="match status" value="1"/>
</dbReference>
<keyword evidence="3 5" id="KW-1133">Transmembrane helix</keyword>
<dbReference type="PANTHER" id="PTHR43066">
    <property type="entry name" value="RHOMBOID-RELATED PROTEIN"/>
    <property type="match status" value="1"/>
</dbReference>
<feature type="transmembrane region" description="Helical" evidence="5">
    <location>
        <begin position="137"/>
        <end position="155"/>
    </location>
</feature>
<feature type="transmembrane region" description="Helical" evidence="5">
    <location>
        <begin position="224"/>
        <end position="243"/>
    </location>
</feature>
<feature type="transmembrane region" description="Helical" evidence="5">
    <location>
        <begin position="326"/>
        <end position="345"/>
    </location>
</feature>
<feature type="transmembrane region" description="Helical" evidence="5">
    <location>
        <begin position="42"/>
        <end position="64"/>
    </location>
</feature>
<sequence>MYKDEYMQKKPIYVTLSLIAISSVTFLYKIELENIFSGQRFFTLNFSYLSWWHFTINMLLLYIFGKKIESVFGGRFFLWQVLVIAVISQTMDYLLPIHIKTQSTQEVGAGMSGILCGLFAYAWLCGKFSSRIGVSRLWVIAFFLVTLASLPLLLQGTPITGYSHVAAIFAFAVGMLWAFSQQRTYLCWYVFAYVLLWAFICLALLLAIVIFFPQLFYKMNLSKGVVKVLFLMEIVGFVLLCRLPSWRNALPMRPLGHVHNLRPVKHPSAITPTKLQNDYSTFCVFIPPKRLFGPVNRYPFWGFFGKTTFTLMDEGIIIAGNKIRGGFILTLLSFAFIVSMFLLLALTKIGYFWIFIIAVLISKMIELLRKTQSEITVPYPSIIAMNLKSGKQLKVTVQIRNKKVKQSLFFEKEEALCLFEKIRELLK</sequence>
<comment type="subcellular location">
    <subcellularLocation>
        <location evidence="1">Membrane</location>
        <topology evidence="1">Multi-pass membrane protein</topology>
    </subcellularLocation>
</comment>
<organism evidence="7 8">
    <name type="scientific">Uabimicrobium amorphum</name>
    <dbReference type="NCBI Taxonomy" id="2596890"/>
    <lineage>
        <taxon>Bacteria</taxon>
        <taxon>Pseudomonadati</taxon>
        <taxon>Planctomycetota</taxon>
        <taxon>Candidatus Uabimicrobiia</taxon>
        <taxon>Candidatus Uabimicrobiales</taxon>
        <taxon>Candidatus Uabimicrobiaceae</taxon>
        <taxon>Candidatus Uabimicrobium</taxon>
    </lineage>
</organism>
<feature type="transmembrane region" description="Helical" evidence="5">
    <location>
        <begin position="76"/>
        <end position="95"/>
    </location>
</feature>
<dbReference type="EMBL" id="AP019860">
    <property type="protein sequence ID" value="BBM86305.1"/>
    <property type="molecule type" value="Genomic_DNA"/>
</dbReference>
<feature type="transmembrane region" description="Helical" evidence="5">
    <location>
        <begin position="186"/>
        <end position="212"/>
    </location>
</feature>
<dbReference type="AlphaFoldDB" id="A0A5S9ITF6"/>
<dbReference type="GO" id="GO:0004252">
    <property type="term" value="F:serine-type endopeptidase activity"/>
    <property type="evidence" value="ECO:0007669"/>
    <property type="project" value="InterPro"/>
</dbReference>
<dbReference type="PANTHER" id="PTHR43066:SF11">
    <property type="entry name" value="PEPTIDASE S54 RHOMBOID DOMAIN-CONTAINING PROTEIN"/>
    <property type="match status" value="1"/>
</dbReference>
<evidence type="ECO:0000313" key="7">
    <source>
        <dbReference type="EMBL" id="BBM86305.1"/>
    </source>
</evidence>
<dbReference type="Gene3D" id="1.20.1540.10">
    <property type="entry name" value="Rhomboid-like"/>
    <property type="match status" value="1"/>
</dbReference>
<protein>
    <recommendedName>
        <fullName evidence="6">Peptidase S54 rhomboid domain-containing protein</fullName>
    </recommendedName>
</protein>
<dbReference type="InterPro" id="IPR035952">
    <property type="entry name" value="Rhomboid-like_sf"/>
</dbReference>
<evidence type="ECO:0000259" key="6">
    <source>
        <dbReference type="Pfam" id="PF01694"/>
    </source>
</evidence>
<dbReference type="Proteomes" id="UP000326354">
    <property type="component" value="Chromosome"/>
</dbReference>
<evidence type="ECO:0000256" key="1">
    <source>
        <dbReference type="ARBA" id="ARBA00004141"/>
    </source>
</evidence>
<dbReference type="OrthoDB" id="9813074at2"/>
<evidence type="ECO:0000256" key="4">
    <source>
        <dbReference type="ARBA" id="ARBA00023136"/>
    </source>
</evidence>
<reference evidence="7 8" key="1">
    <citation type="submission" date="2019-08" db="EMBL/GenBank/DDBJ databases">
        <title>Complete genome sequence of Candidatus Uab amorphum.</title>
        <authorList>
            <person name="Shiratori T."/>
            <person name="Suzuki S."/>
            <person name="Kakizawa Y."/>
            <person name="Ishida K."/>
        </authorList>
    </citation>
    <scope>NUCLEOTIDE SEQUENCE [LARGE SCALE GENOMIC DNA]</scope>
    <source>
        <strain evidence="7 8">SRT547</strain>
    </source>
</reference>
<dbReference type="GO" id="GO:0016020">
    <property type="term" value="C:membrane"/>
    <property type="evidence" value="ECO:0007669"/>
    <property type="project" value="UniProtKB-SubCell"/>
</dbReference>
<gene>
    <name evidence="7" type="ORF">UABAM_04691</name>
</gene>
<dbReference type="InterPro" id="IPR022764">
    <property type="entry name" value="Peptidase_S54_rhomboid_dom"/>
</dbReference>
<dbReference type="RefSeq" id="WP_151970369.1">
    <property type="nucleotide sequence ID" value="NZ_AP019860.1"/>
</dbReference>
<keyword evidence="2 5" id="KW-0812">Transmembrane</keyword>
<evidence type="ECO:0000256" key="2">
    <source>
        <dbReference type="ARBA" id="ARBA00022692"/>
    </source>
</evidence>
<dbReference type="KEGG" id="uam:UABAM_04691"/>
<feature type="transmembrane region" description="Helical" evidence="5">
    <location>
        <begin position="107"/>
        <end position="125"/>
    </location>
</feature>
<feature type="transmembrane region" description="Helical" evidence="5">
    <location>
        <begin position="351"/>
        <end position="368"/>
    </location>
</feature>
<evidence type="ECO:0000313" key="8">
    <source>
        <dbReference type="Proteomes" id="UP000326354"/>
    </source>
</evidence>
<dbReference type="SUPFAM" id="SSF144091">
    <property type="entry name" value="Rhomboid-like"/>
    <property type="match status" value="1"/>
</dbReference>
<evidence type="ECO:0000256" key="5">
    <source>
        <dbReference type="SAM" id="Phobius"/>
    </source>
</evidence>
<feature type="transmembrane region" description="Helical" evidence="5">
    <location>
        <begin position="161"/>
        <end position="179"/>
    </location>
</feature>
<feature type="domain" description="Peptidase S54 rhomboid" evidence="6">
    <location>
        <begin position="40"/>
        <end position="179"/>
    </location>
</feature>
<keyword evidence="4 5" id="KW-0472">Membrane</keyword>
<proteinExistence type="predicted"/>
<feature type="transmembrane region" description="Helical" evidence="5">
    <location>
        <begin position="12"/>
        <end position="30"/>
    </location>
</feature>
<evidence type="ECO:0000256" key="3">
    <source>
        <dbReference type="ARBA" id="ARBA00022989"/>
    </source>
</evidence>
<name>A0A5S9ITF6_UABAM</name>
<keyword evidence="8" id="KW-1185">Reference proteome</keyword>